<dbReference type="Proteomes" id="UP000886069">
    <property type="component" value="Unassembled WGS sequence"/>
</dbReference>
<dbReference type="SUPFAM" id="SSF50447">
    <property type="entry name" value="Translation proteins"/>
    <property type="match status" value="1"/>
</dbReference>
<dbReference type="InterPro" id="IPR002318">
    <property type="entry name" value="Ala-tRNA-lgiase_IIc"/>
</dbReference>
<dbReference type="Gene3D" id="3.30.54.20">
    <property type="match status" value="1"/>
</dbReference>
<proteinExistence type="inferred from homology"/>
<dbReference type="GO" id="GO:0046872">
    <property type="term" value="F:metal ion binding"/>
    <property type="evidence" value="ECO:0007669"/>
    <property type="project" value="UniProtKB-KW"/>
</dbReference>
<dbReference type="InterPro" id="IPR018165">
    <property type="entry name" value="Ala-tRNA-synth_IIc_core"/>
</dbReference>
<dbReference type="SUPFAM" id="SSF55681">
    <property type="entry name" value="Class II aaRS and biotin synthetases"/>
    <property type="match status" value="1"/>
</dbReference>
<dbReference type="FunFam" id="3.30.980.10:FF:000004">
    <property type="entry name" value="Alanine--tRNA ligase, cytoplasmic"/>
    <property type="match status" value="1"/>
</dbReference>
<evidence type="ECO:0000256" key="5">
    <source>
        <dbReference type="ARBA" id="ARBA00022555"/>
    </source>
</evidence>
<dbReference type="PROSITE" id="PS50860">
    <property type="entry name" value="AA_TRNA_LIGASE_II_ALA"/>
    <property type="match status" value="1"/>
</dbReference>
<sequence>MSSTISARGYCGGRSPGKIMNSDIRSAGEIRRAFIDFFVKRGHVEVPSAPLVPKSDPTLLFTSAGMVQFKEFYLQTENLPYSRAASVQKCLRAGDLESVGRTLRHHTFFEMLGNFSFGDYFKEEAIDWGWEFVTRVLQLDEEKLFVSVFEEDDEAYRIWNDRIGIPAERMVRLGRKDNFWGPVGETGICGPSSEIYYDTGAGRSCGKAGCAPGCDCDRYIEFWNLVFPQFFLEESGEYRPLAKPGIDTGLGLERLAMIMQGVEDNFHTDLFEPIIETLAGLVPPGVEIGPEERMSLNMIADHARALTFTISEGIYPSNEGRGYLLRRLLRRALTRFYRFGVERPFLSSLVDAVIEVMREEYPELAERRGETVRIVEAEERAFFRTLEEGKGRFESIVEELKEKGTGVIEGKKLFLLYDTFGFPIELTAELAAERGLAVDRKGFEEQMEEQRKRAQAGSSFADDGGERVSMIEAAQGPSSRFTGYESVGHEARVMKYRFPDGGKGSSVGAVEVVLDRTPFYATSGGQVADKGWIEIDGARYEAVDVFKRGGDIVHLIEPPAGRAARMEEILERGPSVRVMIDDERRLSIARNHTATHLLHAALRRVAGKHVSQAGSLVDQDRLRFDFNHFEGLAPGDRIEIERLVNGWIMEAIEVRFEWMDYREAVDLGAMALFDEKYGRTVRVVRISDVSIELCGGTHVGNTGQIGPFMIVSESSAAAGVRRIEALTGAADPRSLSISPAVPPCSSFRIFLFRES</sequence>
<dbReference type="Gene3D" id="2.40.30.130">
    <property type="match status" value="1"/>
</dbReference>
<comment type="caution">
    <text evidence="16">The sequence shown here is derived from an EMBL/GenBank/DDBJ whole genome shotgun (WGS) entry which is preliminary data.</text>
</comment>
<dbReference type="PRINTS" id="PR00980">
    <property type="entry name" value="TRNASYNTHALA"/>
</dbReference>
<dbReference type="FunFam" id="3.30.930.10:FF:000004">
    <property type="entry name" value="Alanine--tRNA ligase"/>
    <property type="match status" value="1"/>
</dbReference>
<evidence type="ECO:0000256" key="12">
    <source>
        <dbReference type="ARBA" id="ARBA00022917"/>
    </source>
</evidence>
<evidence type="ECO:0000256" key="14">
    <source>
        <dbReference type="NCBIfam" id="TIGR00344"/>
    </source>
</evidence>
<reference evidence="16" key="1">
    <citation type="journal article" date="2020" name="mSystems">
        <title>Genome- and Community-Level Interaction Insights into Carbon Utilization and Element Cycling Functions of Hydrothermarchaeota in Hydrothermal Sediment.</title>
        <authorList>
            <person name="Zhou Z."/>
            <person name="Liu Y."/>
            <person name="Xu W."/>
            <person name="Pan J."/>
            <person name="Luo Z.H."/>
            <person name="Li M."/>
        </authorList>
    </citation>
    <scope>NUCLEOTIDE SEQUENCE [LARGE SCALE GENOMIC DNA]</scope>
    <source>
        <strain evidence="16">SpSt-1233</strain>
    </source>
</reference>
<dbReference type="PANTHER" id="PTHR11777:SF9">
    <property type="entry name" value="ALANINE--TRNA LIGASE, CYTOPLASMIC"/>
    <property type="match status" value="1"/>
</dbReference>
<dbReference type="InterPro" id="IPR009000">
    <property type="entry name" value="Transl_B-barrel_sf"/>
</dbReference>
<name>A0A7V2F2H2_UNCEI</name>
<dbReference type="InterPro" id="IPR045864">
    <property type="entry name" value="aa-tRNA-synth_II/BPL/LPL"/>
</dbReference>
<dbReference type="GO" id="GO:0006419">
    <property type="term" value="P:alanyl-tRNA aminoacylation"/>
    <property type="evidence" value="ECO:0007669"/>
    <property type="project" value="UniProtKB-UniRule"/>
</dbReference>
<evidence type="ECO:0000256" key="8">
    <source>
        <dbReference type="ARBA" id="ARBA00022741"/>
    </source>
</evidence>
<evidence type="ECO:0000256" key="13">
    <source>
        <dbReference type="ARBA" id="ARBA00023146"/>
    </source>
</evidence>
<dbReference type="GO" id="GO:0005829">
    <property type="term" value="C:cytosol"/>
    <property type="evidence" value="ECO:0007669"/>
    <property type="project" value="TreeGrafter"/>
</dbReference>
<dbReference type="GO" id="GO:0005524">
    <property type="term" value="F:ATP binding"/>
    <property type="evidence" value="ECO:0007669"/>
    <property type="project" value="UniProtKB-KW"/>
</dbReference>
<keyword evidence="6 16" id="KW-0436">Ligase</keyword>
<dbReference type="Gene3D" id="3.30.930.10">
    <property type="entry name" value="Bira Bifunctional Protein, Domain 2"/>
    <property type="match status" value="1"/>
</dbReference>
<feature type="non-terminal residue" evidence="16">
    <location>
        <position position="755"/>
    </location>
</feature>
<dbReference type="Gene3D" id="3.30.980.10">
    <property type="entry name" value="Threonyl-trna Synthetase, Chain A, domain 2"/>
    <property type="match status" value="1"/>
</dbReference>
<evidence type="ECO:0000313" key="16">
    <source>
        <dbReference type="EMBL" id="HER42890.1"/>
    </source>
</evidence>
<dbReference type="HAMAP" id="MF_00036_B">
    <property type="entry name" value="Ala_tRNA_synth_B"/>
    <property type="match status" value="1"/>
</dbReference>
<dbReference type="InterPro" id="IPR050058">
    <property type="entry name" value="Ala-tRNA_ligase"/>
</dbReference>
<dbReference type="GO" id="GO:0000049">
    <property type="term" value="F:tRNA binding"/>
    <property type="evidence" value="ECO:0007669"/>
    <property type="project" value="UniProtKB-KW"/>
</dbReference>
<dbReference type="SUPFAM" id="SSF101353">
    <property type="entry name" value="Putative anticodon-binding domain of alanyl-tRNA synthetase (AlaRS)"/>
    <property type="match status" value="1"/>
</dbReference>
<dbReference type="EMBL" id="DSEC01000026">
    <property type="protein sequence ID" value="HER42890.1"/>
    <property type="molecule type" value="Genomic_DNA"/>
</dbReference>
<comment type="cofactor">
    <cofactor evidence="1">
        <name>Zn(2+)</name>
        <dbReference type="ChEBI" id="CHEBI:29105"/>
    </cofactor>
</comment>
<accession>A0A7V2F2H2</accession>
<evidence type="ECO:0000256" key="2">
    <source>
        <dbReference type="ARBA" id="ARBA00008226"/>
    </source>
</evidence>
<dbReference type="Pfam" id="PF07973">
    <property type="entry name" value="tRNA_SAD"/>
    <property type="match status" value="1"/>
</dbReference>
<dbReference type="SMART" id="SM00863">
    <property type="entry name" value="tRNA_SAD"/>
    <property type="match status" value="1"/>
</dbReference>
<evidence type="ECO:0000256" key="10">
    <source>
        <dbReference type="ARBA" id="ARBA00022840"/>
    </source>
</evidence>
<keyword evidence="5" id="KW-0820">tRNA-binding</keyword>
<dbReference type="InterPro" id="IPR018163">
    <property type="entry name" value="Thr/Ala-tRNA-synth_IIc_edit"/>
</dbReference>
<evidence type="ECO:0000256" key="9">
    <source>
        <dbReference type="ARBA" id="ARBA00022833"/>
    </source>
</evidence>
<dbReference type="NCBIfam" id="TIGR00344">
    <property type="entry name" value="alaS"/>
    <property type="match status" value="1"/>
</dbReference>
<keyword evidence="13" id="KW-0030">Aminoacyl-tRNA synthetase</keyword>
<keyword evidence="9" id="KW-0862">Zinc</keyword>
<evidence type="ECO:0000256" key="1">
    <source>
        <dbReference type="ARBA" id="ARBA00001947"/>
    </source>
</evidence>
<dbReference type="CDD" id="cd00673">
    <property type="entry name" value="AlaRS_core"/>
    <property type="match status" value="1"/>
</dbReference>
<keyword evidence="8" id="KW-0547">Nucleotide-binding</keyword>
<dbReference type="FunFam" id="3.30.54.20:FF:000001">
    <property type="entry name" value="Alanine--tRNA ligase"/>
    <property type="match status" value="1"/>
</dbReference>
<organism evidence="16">
    <name type="scientific">Eiseniibacteriota bacterium</name>
    <dbReference type="NCBI Taxonomy" id="2212470"/>
    <lineage>
        <taxon>Bacteria</taxon>
        <taxon>Candidatus Eiseniibacteriota</taxon>
    </lineage>
</organism>
<evidence type="ECO:0000256" key="11">
    <source>
        <dbReference type="ARBA" id="ARBA00022884"/>
    </source>
</evidence>
<dbReference type="AlphaFoldDB" id="A0A7V2F2H2"/>
<evidence type="ECO:0000259" key="15">
    <source>
        <dbReference type="PROSITE" id="PS50860"/>
    </source>
</evidence>
<protein>
    <recommendedName>
        <fullName evidence="4 14">Alanine--tRNA ligase</fullName>
        <ecNumber evidence="3 14">6.1.1.7</ecNumber>
    </recommendedName>
</protein>
<keyword evidence="10" id="KW-0067">ATP-binding</keyword>
<evidence type="ECO:0000256" key="6">
    <source>
        <dbReference type="ARBA" id="ARBA00022598"/>
    </source>
</evidence>
<keyword evidence="12" id="KW-0648">Protein biosynthesis</keyword>
<keyword evidence="7" id="KW-0479">Metal-binding</keyword>
<gene>
    <name evidence="16" type="primary">alaS</name>
    <name evidence="16" type="ORF">ENO08_00325</name>
</gene>
<comment type="similarity">
    <text evidence="2">Belongs to the class-II aminoacyl-tRNA synthetase family.</text>
</comment>
<dbReference type="InterPro" id="IPR018164">
    <property type="entry name" value="Ala-tRNA-synth_IIc_N"/>
</dbReference>
<dbReference type="EC" id="6.1.1.7" evidence="3 14"/>
<keyword evidence="11" id="KW-0694">RNA-binding</keyword>
<dbReference type="PANTHER" id="PTHR11777">
    <property type="entry name" value="ALANYL-TRNA SYNTHETASE"/>
    <property type="match status" value="1"/>
</dbReference>
<dbReference type="SUPFAM" id="SSF55186">
    <property type="entry name" value="ThrRS/AlaRS common domain"/>
    <property type="match status" value="1"/>
</dbReference>
<evidence type="ECO:0000256" key="7">
    <source>
        <dbReference type="ARBA" id="ARBA00022723"/>
    </source>
</evidence>
<evidence type="ECO:0000256" key="4">
    <source>
        <dbReference type="ARBA" id="ARBA00017959"/>
    </source>
</evidence>
<dbReference type="InterPro" id="IPR018162">
    <property type="entry name" value="Ala-tRNA-ligase_IIc_anticod-bd"/>
</dbReference>
<dbReference type="GO" id="GO:0002161">
    <property type="term" value="F:aminoacyl-tRNA deacylase activity"/>
    <property type="evidence" value="ECO:0007669"/>
    <property type="project" value="TreeGrafter"/>
</dbReference>
<dbReference type="InterPro" id="IPR012947">
    <property type="entry name" value="tRNA_SAD"/>
</dbReference>
<evidence type="ECO:0000256" key="3">
    <source>
        <dbReference type="ARBA" id="ARBA00013168"/>
    </source>
</evidence>
<dbReference type="GO" id="GO:0004813">
    <property type="term" value="F:alanine-tRNA ligase activity"/>
    <property type="evidence" value="ECO:0007669"/>
    <property type="project" value="UniProtKB-UniRule"/>
</dbReference>
<dbReference type="InterPro" id="IPR023033">
    <property type="entry name" value="Ala_tRNA_ligase_euk/bac"/>
</dbReference>
<dbReference type="Pfam" id="PF01411">
    <property type="entry name" value="tRNA-synt_2c"/>
    <property type="match status" value="1"/>
</dbReference>
<feature type="domain" description="Alanyl-transfer RNA synthetases family profile" evidence="15">
    <location>
        <begin position="25"/>
        <end position="737"/>
    </location>
</feature>